<dbReference type="SMART" id="SM00355">
    <property type="entry name" value="ZnF_C2H2"/>
    <property type="match status" value="2"/>
</dbReference>
<evidence type="ECO:0000256" key="2">
    <source>
        <dbReference type="ARBA" id="ARBA00022723"/>
    </source>
</evidence>
<keyword evidence="5" id="KW-0862">Zinc</keyword>
<dbReference type="EMBL" id="BGZK01003521">
    <property type="protein sequence ID" value="GBP02164.1"/>
    <property type="molecule type" value="Genomic_DNA"/>
</dbReference>
<dbReference type="InterPro" id="IPR013087">
    <property type="entry name" value="Znf_C2H2_type"/>
</dbReference>
<keyword evidence="3" id="KW-0677">Repeat</keyword>
<dbReference type="Pfam" id="PF00096">
    <property type="entry name" value="zf-C2H2"/>
    <property type="match status" value="1"/>
</dbReference>
<feature type="region of interest" description="Disordered" evidence="8">
    <location>
        <begin position="50"/>
        <end position="69"/>
    </location>
</feature>
<protein>
    <submittedName>
        <fullName evidence="10">Serendipity locus protein H-1</fullName>
    </submittedName>
</protein>
<dbReference type="Proteomes" id="UP000299102">
    <property type="component" value="Unassembled WGS sequence"/>
</dbReference>
<evidence type="ECO:0000256" key="1">
    <source>
        <dbReference type="ARBA" id="ARBA00004123"/>
    </source>
</evidence>
<accession>A0A4C1SJK5</accession>
<name>A0A4C1SJK5_EUMVA</name>
<dbReference type="PROSITE" id="PS00028">
    <property type="entry name" value="ZINC_FINGER_C2H2_1"/>
    <property type="match status" value="2"/>
</dbReference>
<dbReference type="STRING" id="151549.A0A4C1SJK5"/>
<dbReference type="PANTHER" id="PTHR24394:SF44">
    <property type="entry name" value="ZINC FINGER PROTEIN 271-LIKE"/>
    <property type="match status" value="1"/>
</dbReference>
<feature type="domain" description="C2H2-type" evidence="9">
    <location>
        <begin position="31"/>
        <end position="59"/>
    </location>
</feature>
<evidence type="ECO:0000259" key="9">
    <source>
        <dbReference type="PROSITE" id="PS50157"/>
    </source>
</evidence>
<reference evidence="10 11" key="1">
    <citation type="journal article" date="2019" name="Commun. Biol.">
        <title>The bagworm genome reveals a unique fibroin gene that provides high tensile strength.</title>
        <authorList>
            <person name="Kono N."/>
            <person name="Nakamura H."/>
            <person name="Ohtoshi R."/>
            <person name="Tomita M."/>
            <person name="Numata K."/>
            <person name="Arakawa K."/>
        </authorList>
    </citation>
    <scope>NUCLEOTIDE SEQUENCE [LARGE SCALE GENOMIC DNA]</scope>
</reference>
<evidence type="ECO:0000313" key="11">
    <source>
        <dbReference type="Proteomes" id="UP000299102"/>
    </source>
</evidence>
<dbReference type="GO" id="GO:0008270">
    <property type="term" value="F:zinc ion binding"/>
    <property type="evidence" value="ECO:0007669"/>
    <property type="project" value="UniProtKB-KW"/>
</dbReference>
<feature type="compositionally biased region" description="Basic and acidic residues" evidence="8">
    <location>
        <begin position="55"/>
        <end position="64"/>
    </location>
</feature>
<dbReference type="Gene3D" id="3.30.160.60">
    <property type="entry name" value="Classic Zinc Finger"/>
    <property type="match status" value="2"/>
</dbReference>
<dbReference type="AlphaFoldDB" id="A0A4C1SJK5"/>
<dbReference type="GO" id="GO:0005634">
    <property type="term" value="C:nucleus"/>
    <property type="evidence" value="ECO:0007669"/>
    <property type="project" value="UniProtKB-SubCell"/>
</dbReference>
<dbReference type="GO" id="GO:0000981">
    <property type="term" value="F:DNA-binding transcription factor activity, RNA polymerase II-specific"/>
    <property type="evidence" value="ECO:0007669"/>
    <property type="project" value="TreeGrafter"/>
</dbReference>
<sequence length="113" mass="13347">MPYACQYCNKLFRFKQIMKNHELQHTGAKPYICQICPMEFTNWSNYNKHMKRRHGTDTSKKKITPEGVIPVNPETGQLVEIKDSIETEEWRSKIMIPCKRGKKKMIKQENVTS</sequence>
<evidence type="ECO:0000313" key="10">
    <source>
        <dbReference type="EMBL" id="GBP02164.1"/>
    </source>
</evidence>
<gene>
    <name evidence="10" type="primary">wdn</name>
    <name evidence="10" type="ORF">EVAR_64392_1</name>
</gene>
<keyword evidence="4 7" id="KW-0863">Zinc-finger</keyword>
<evidence type="ECO:0000256" key="6">
    <source>
        <dbReference type="ARBA" id="ARBA00023242"/>
    </source>
</evidence>
<keyword evidence="11" id="KW-1185">Reference proteome</keyword>
<dbReference type="PROSITE" id="PS50157">
    <property type="entry name" value="ZINC_FINGER_C2H2_2"/>
    <property type="match status" value="2"/>
</dbReference>
<organism evidence="10 11">
    <name type="scientific">Eumeta variegata</name>
    <name type="common">Bagworm moth</name>
    <name type="synonym">Eumeta japonica</name>
    <dbReference type="NCBI Taxonomy" id="151549"/>
    <lineage>
        <taxon>Eukaryota</taxon>
        <taxon>Metazoa</taxon>
        <taxon>Ecdysozoa</taxon>
        <taxon>Arthropoda</taxon>
        <taxon>Hexapoda</taxon>
        <taxon>Insecta</taxon>
        <taxon>Pterygota</taxon>
        <taxon>Neoptera</taxon>
        <taxon>Endopterygota</taxon>
        <taxon>Lepidoptera</taxon>
        <taxon>Glossata</taxon>
        <taxon>Ditrysia</taxon>
        <taxon>Tineoidea</taxon>
        <taxon>Psychidae</taxon>
        <taxon>Oiketicinae</taxon>
        <taxon>Eumeta</taxon>
    </lineage>
</organism>
<proteinExistence type="predicted"/>
<evidence type="ECO:0000256" key="8">
    <source>
        <dbReference type="SAM" id="MobiDB-lite"/>
    </source>
</evidence>
<keyword evidence="6" id="KW-0539">Nucleus</keyword>
<evidence type="ECO:0000256" key="3">
    <source>
        <dbReference type="ARBA" id="ARBA00022737"/>
    </source>
</evidence>
<keyword evidence="2" id="KW-0479">Metal-binding</keyword>
<dbReference type="SUPFAM" id="SSF57667">
    <property type="entry name" value="beta-beta-alpha zinc fingers"/>
    <property type="match status" value="1"/>
</dbReference>
<evidence type="ECO:0000256" key="4">
    <source>
        <dbReference type="ARBA" id="ARBA00022771"/>
    </source>
</evidence>
<dbReference type="PANTHER" id="PTHR24394">
    <property type="entry name" value="ZINC FINGER PROTEIN"/>
    <property type="match status" value="1"/>
</dbReference>
<comment type="caution">
    <text evidence="10">The sequence shown here is derived from an EMBL/GenBank/DDBJ whole genome shotgun (WGS) entry which is preliminary data.</text>
</comment>
<evidence type="ECO:0000256" key="7">
    <source>
        <dbReference type="PROSITE-ProRule" id="PRU00042"/>
    </source>
</evidence>
<comment type="subcellular location">
    <subcellularLocation>
        <location evidence="1">Nucleus</location>
    </subcellularLocation>
</comment>
<dbReference type="OrthoDB" id="3437960at2759"/>
<feature type="domain" description="C2H2-type" evidence="9">
    <location>
        <begin position="3"/>
        <end position="30"/>
    </location>
</feature>
<dbReference type="InterPro" id="IPR036236">
    <property type="entry name" value="Znf_C2H2_sf"/>
</dbReference>
<evidence type="ECO:0000256" key="5">
    <source>
        <dbReference type="ARBA" id="ARBA00022833"/>
    </source>
</evidence>
<dbReference type="FunFam" id="3.30.160.60:FF:000446">
    <property type="entry name" value="Zinc finger protein"/>
    <property type="match status" value="1"/>
</dbReference>